<evidence type="ECO:0000256" key="5">
    <source>
        <dbReference type="ARBA" id="ARBA00022741"/>
    </source>
</evidence>
<dbReference type="RefSeq" id="XP_055860943.1">
    <property type="nucleotide sequence ID" value="XM_056004968.1"/>
</dbReference>
<keyword evidence="7 10" id="KW-0238">DNA-binding</keyword>
<dbReference type="Pfam" id="PF00004">
    <property type="entry name" value="AAA"/>
    <property type="match status" value="1"/>
</dbReference>
<evidence type="ECO:0000313" key="13">
    <source>
        <dbReference type="Proteomes" id="UP001165740"/>
    </source>
</evidence>
<comment type="function">
    <text evidence="10">Component of the origin recognition complex (ORC) that binds origins of replication.</text>
</comment>
<evidence type="ECO:0000256" key="1">
    <source>
        <dbReference type="ARBA" id="ARBA00004123"/>
    </source>
</evidence>
<evidence type="ECO:0000256" key="7">
    <source>
        <dbReference type="ARBA" id="ARBA00023125"/>
    </source>
</evidence>
<dbReference type="Pfam" id="PF14629">
    <property type="entry name" value="ORC4_C"/>
    <property type="match status" value="1"/>
</dbReference>
<comment type="subunit">
    <text evidence="9">Component of ORC, a complex composed of at least 6 subunits: ORC1, ORC2, ORC3, ORC4, ORC5 and ORC6. ORC is regulated in a cell-cycle dependent manner. It is sequentially assembled at the exit from anaphase of mitosis and disassembled as cells enter S phase. Interacts with DBF4. Interacts with POLQ.</text>
</comment>
<keyword evidence="4 10" id="KW-0235">DNA replication</keyword>
<evidence type="ECO:0000256" key="11">
    <source>
        <dbReference type="SAM" id="MobiDB-lite"/>
    </source>
</evidence>
<evidence type="ECO:0000259" key="12">
    <source>
        <dbReference type="SMART" id="SM00382"/>
    </source>
</evidence>
<dbReference type="InterPro" id="IPR016527">
    <property type="entry name" value="ORC4"/>
</dbReference>
<evidence type="ECO:0000256" key="2">
    <source>
        <dbReference type="ARBA" id="ARBA00005334"/>
    </source>
</evidence>
<dbReference type="SUPFAM" id="SSF52540">
    <property type="entry name" value="P-loop containing nucleoside triphosphate hydrolases"/>
    <property type="match status" value="1"/>
</dbReference>
<dbReference type="GO" id="GO:0006270">
    <property type="term" value="P:DNA replication initiation"/>
    <property type="evidence" value="ECO:0007669"/>
    <property type="project" value="TreeGrafter"/>
</dbReference>
<dbReference type="GO" id="GO:0005524">
    <property type="term" value="F:ATP binding"/>
    <property type="evidence" value="ECO:0007669"/>
    <property type="project" value="UniProtKB-KW"/>
</dbReference>
<sequence length="521" mass="58849">MVKSKPVSPEKGRPQSIDRKQAFKSPSKTPTKSPRNKLFSTPDLEHASPVKNLCRISSPAKKNLFGVQASPKRQQIVPPKCNSPRKSSVAMSSSQSLNDPLAEVQQILRQRISQHCFPPLIIGYEKEKSQLYDLIKRTATTGESNSLLVIGPRGCGKTMLISKVVDELLSSSTIRENLLLVKLNGLLQTNDKIALREITLQLQLENTVGDKVFGSFAETLQFLLQALKSGNQNSKPILFILDEFDLFAQHKNQTLLYNLFDIAQSAQAPICVIGVTCRLDVIELLEKRVKSRFSHRQLHLFNKLTLKQYREMCRQYLSLSNDFPCPDFVQKWNQNINDLLHEVSVKDILERQFSLSNDVRGLISLLTYPVCQISSSHPQVTAADFVMSFKFLSNDTKSSMLHGISTLELCLIIAMKHLTDIYEGEPFNFEMVYSEYLKFAKRRAGIQVYEKAVVMKAYEHLQALELIRGLNSSGSMTSGVQALKEYKLMTLLVHPAQLLDALQKYPNCPTEIKQWASQSIN</sequence>
<dbReference type="Gene3D" id="3.40.50.300">
    <property type="entry name" value="P-loop containing nucleotide triphosphate hydrolases"/>
    <property type="match status" value="1"/>
</dbReference>
<dbReference type="InterPro" id="IPR003593">
    <property type="entry name" value="AAA+_ATPase"/>
</dbReference>
<dbReference type="PANTHER" id="PTHR12087">
    <property type="entry name" value="ORIGIN RECOGNITION COMPLEX SUBUNIT 4"/>
    <property type="match status" value="1"/>
</dbReference>
<reference evidence="14" key="1">
    <citation type="submission" date="2025-08" db="UniProtKB">
        <authorList>
            <consortium name="RefSeq"/>
        </authorList>
    </citation>
    <scope>IDENTIFICATION</scope>
</reference>
<dbReference type="CDD" id="cd00009">
    <property type="entry name" value="AAA"/>
    <property type="match status" value="1"/>
</dbReference>
<evidence type="ECO:0000256" key="8">
    <source>
        <dbReference type="ARBA" id="ARBA00023242"/>
    </source>
</evidence>
<dbReference type="GO" id="GO:0003688">
    <property type="term" value="F:DNA replication origin binding"/>
    <property type="evidence" value="ECO:0007669"/>
    <property type="project" value="TreeGrafter"/>
</dbReference>
<feature type="compositionally biased region" description="Polar residues" evidence="11">
    <location>
        <begin position="84"/>
        <end position="95"/>
    </location>
</feature>
<evidence type="ECO:0000256" key="6">
    <source>
        <dbReference type="ARBA" id="ARBA00022840"/>
    </source>
</evidence>
<feature type="domain" description="AAA+ ATPase" evidence="12">
    <location>
        <begin position="143"/>
        <end position="303"/>
    </location>
</feature>
<keyword evidence="8 10" id="KW-0539">Nucleus</keyword>
<evidence type="ECO:0000256" key="9">
    <source>
        <dbReference type="ARBA" id="ARBA00046777"/>
    </source>
</evidence>
<dbReference type="PANTHER" id="PTHR12087:SF0">
    <property type="entry name" value="ORIGIN RECOGNITION COMPLEX SUBUNIT 4"/>
    <property type="match status" value="1"/>
</dbReference>
<feature type="compositionally biased region" description="Basic and acidic residues" evidence="11">
    <location>
        <begin position="8"/>
        <end position="21"/>
    </location>
</feature>
<accession>A0A9W2YDY9</accession>
<dbReference type="InterPro" id="IPR003959">
    <property type="entry name" value="ATPase_AAA_core"/>
</dbReference>
<dbReference type="GeneID" id="106066386"/>
<feature type="region of interest" description="Disordered" evidence="11">
    <location>
        <begin position="1"/>
        <end position="44"/>
    </location>
</feature>
<feature type="region of interest" description="Disordered" evidence="11">
    <location>
        <begin position="67"/>
        <end position="95"/>
    </location>
</feature>
<name>A0A9W2YDY9_BIOGL</name>
<dbReference type="InterPro" id="IPR027417">
    <property type="entry name" value="P-loop_NTPase"/>
</dbReference>
<comment type="similarity">
    <text evidence="2 10">Belongs to the ORC4 family.</text>
</comment>
<dbReference type="GO" id="GO:0005737">
    <property type="term" value="C:cytoplasm"/>
    <property type="evidence" value="ECO:0007669"/>
    <property type="project" value="UniProtKB-ARBA"/>
</dbReference>
<dbReference type="OMA" id="AFTFQRN"/>
<feature type="compositionally biased region" description="Polar residues" evidence="11">
    <location>
        <begin position="24"/>
        <end position="33"/>
    </location>
</feature>
<dbReference type="InterPro" id="IPR032705">
    <property type="entry name" value="ORC4_C"/>
</dbReference>
<dbReference type="AlphaFoldDB" id="A0A9W2YDY9"/>
<evidence type="ECO:0000256" key="10">
    <source>
        <dbReference type="PIRNR" id="PIRNR007858"/>
    </source>
</evidence>
<dbReference type="GO" id="GO:0005664">
    <property type="term" value="C:nuclear origin of replication recognition complex"/>
    <property type="evidence" value="ECO:0007669"/>
    <property type="project" value="TreeGrafter"/>
</dbReference>
<dbReference type="PIRSF" id="PIRSF007858">
    <property type="entry name" value="ORC4"/>
    <property type="match status" value="1"/>
</dbReference>
<comment type="subcellular location">
    <subcellularLocation>
        <location evidence="1 10">Nucleus</location>
    </subcellularLocation>
</comment>
<organism evidence="13 14">
    <name type="scientific">Biomphalaria glabrata</name>
    <name type="common">Bloodfluke planorb</name>
    <name type="synonym">Freshwater snail</name>
    <dbReference type="NCBI Taxonomy" id="6526"/>
    <lineage>
        <taxon>Eukaryota</taxon>
        <taxon>Metazoa</taxon>
        <taxon>Spiralia</taxon>
        <taxon>Lophotrochozoa</taxon>
        <taxon>Mollusca</taxon>
        <taxon>Gastropoda</taxon>
        <taxon>Heterobranchia</taxon>
        <taxon>Euthyneura</taxon>
        <taxon>Panpulmonata</taxon>
        <taxon>Hygrophila</taxon>
        <taxon>Lymnaeoidea</taxon>
        <taxon>Planorbidae</taxon>
        <taxon>Biomphalaria</taxon>
    </lineage>
</organism>
<keyword evidence="6" id="KW-0067">ATP-binding</keyword>
<keyword evidence="5" id="KW-0547">Nucleotide-binding</keyword>
<proteinExistence type="inferred from homology"/>
<dbReference type="FunFam" id="3.40.50.300:FF:000649">
    <property type="entry name" value="Origin recognition complex subunit 4"/>
    <property type="match status" value="1"/>
</dbReference>
<evidence type="ECO:0000256" key="4">
    <source>
        <dbReference type="ARBA" id="ARBA00022705"/>
    </source>
</evidence>
<keyword evidence="13" id="KW-1185">Reference proteome</keyword>
<protein>
    <recommendedName>
        <fullName evidence="3 10">Origin recognition complex subunit 4</fullName>
    </recommendedName>
</protein>
<gene>
    <name evidence="14" type="primary">LOC106066386</name>
</gene>
<evidence type="ECO:0000313" key="14">
    <source>
        <dbReference type="RefSeq" id="XP_055860943.1"/>
    </source>
</evidence>
<evidence type="ECO:0000256" key="3">
    <source>
        <dbReference type="ARBA" id="ARBA00019083"/>
    </source>
</evidence>
<dbReference type="SMART" id="SM00382">
    <property type="entry name" value="AAA"/>
    <property type="match status" value="1"/>
</dbReference>
<dbReference type="Proteomes" id="UP001165740">
    <property type="component" value="Chromosome 11"/>
</dbReference>
<dbReference type="GO" id="GO:0016887">
    <property type="term" value="F:ATP hydrolysis activity"/>
    <property type="evidence" value="ECO:0007669"/>
    <property type="project" value="InterPro"/>
</dbReference>
<dbReference type="OrthoDB" id="343623at2759"/>